<organism evidence="1 2">
    <name type="scientific">Lactuca virosa</name>
    <dbReference type="NCBI Taxonomy" id="75947"/>
    <lineage>
        <taxon>Eukaryota</taxon>
        <taxon>Viridiplantae</taxon>
        <taxon>Streptophyta</taxon>
        <taxon>Embryophyta</taxon>
        <taxon>Tracheophyta</taxon>
        <taxon>Spermatophyta</taxon>
        <taxon>Magnoliopsida</taxon>
        <taxon>eudicotyledons</taxon>
        <taxon>Gunneridae</taxon>
        <taxon>Pentapetalae</taxon>
        <taxon>asterids</taxon>
        <taxon>campanulids</taxon>
        <taxon>Asterales</taxon>
        <taxon>Asteraceae</taxon>
        <taxon>Cichorioideae</taxon>
        <taxon>Cichorieae</taxon>
        <taxon>Lactucinae</taxon>
        <taxon>Lactuca</taxon>
    </lineage>
</organism>
<proteinExistence type="predicted"/>
<dbReference type="GO" id="GO:0005634">
    <property type="term" value="C:nucleus"/>
    <property type="evidence" value="ECO:0007669"/>
    <property type="project" value="TreeGrafter"/>
</dbReference>
<gene>
    <name evidence="1" type="ORF">LVIROSA_LOCUS19854</name>
</gene>
<dbReference type="InterPro" id="IPR053031">
    <property type="entry name" value="Cuticle_assoc_protein"/>
</dbReference>
<dbReference type="PANTHER" id="PTHR34396:SF25">
    <property type="entry name" value="BOUNDARY ELEMENT ASSOCIATED FACTOR"/>
    <property type="match status" value="1"/>
</dbReference>
<dbReference type="SMART" id="SM00614">
    <property type="entry name" value="ZnF_BED"/>
    <property type="match status" value="1"/>
</dbReference>
<evidence type="ECO:0000313" key="1">
    <source>
        <dbReference type="EMBL" id="CAH1433257.1"/>
    </source>
</evidence>
<dbReference type="AlphaFoldDB" id="A0AAU9N308"/>
<dbReference type="EMBL" id="CAKMRJ010003334">
    <property type="protein sequence ID" value="CAH1433257.1"/>
    <property type="molecule type" value="Genomic_DNA"/>
</dbReference>
<dbReference type="Proteomes" id="UP001157418">
    <property type="component" value="Unassembled WGS sequence"/>
</dbReference>
<reference evidence="1 2" key="1">
    <citation type="submission" date="2022-01" db="EMBL/GenBank/DDBJ databases">
        <authorList>
            <person name="Xiong W."/>
            <person name="Schranz E."/>
        </authorList>
    </citation>
    <scope>NUCLEOTIDE SEQUENCE [LARGE SCALE GENOMIC DNA]</scope>
</reference>
<evidence type="ECO:0008006" key="3">
    <source>
        <dbReference type="Google" id="ProtNLM"/>
    </source>
</evidence>
<evidence type="ECO:0000313" key="2">
    <source>
        <dbReference type="Proteomes" id="UP001157418"/>
    </source>
</evidence>
<keyword evidence="2" id="KW-1185">Reference proteome</keyword>
<dbReference type="GO" id="GO:1990837">
    <property type="term" value="F:sequence-specific double-stranded DNA binding"/>
    <property type="evidence" value="ECO:0007669"/>
    <property type="project" value="TreeGrafter"/>
</dbReference>
<accession>A0AAU9N308</accession>
<comment type="caution">
    <text evidence="1">The sequence shown here is derived from an EMBL/GenBank/DDBJ whole genome shotgun (WGS) entry which is preliminary data.</text>
</comment>
<name>A0AAU9N308_9ASTR</name>
<dbReference type="PANTHER" id="PTHR34396">
    <property type="entry name" value="OS03G0264950 PROTEIN-RELATED"/>
    <property type="match status" value="1"/>
</dbReference>
<sequence>MSLEPNQPNDSNTVNDIANSSVDCNEKQMKFKSLVWHHFTYEDANGTKKVVFKYCRKEITYTTKNGTNGMHTHHKACKVRNRHMKIDDFQSCVIDIDDLDFDEDDEGIEGGYSNVNE</sequence>
<protein>
    <recommendedName>
        <fullName evidence="3">BED-type domain-containing protein</fullName>
    </recommendedName>
</protein>
<dbReference type="GO" id="GO:0006357">
    <property type="term" value="P:regulation of transcription by RNA polymerase II"/>
    <property type="evidence" value="ECO:0007669"/>
    <property type="project" value="TreeGrafter"/>
</dbReference>